<evidence type="ECO:0000313" key="1">
    <source>
        <dbReference type="EMBL" id="NIJ13478.1"/>
    </source>
</evidence>
<protein>
    <submittedName>
        <fullName evidence="1">Uncharacterized protein</fullName>
    </submittedName>
</protein>
<comment type="caution">
    <text evidence="1">The sequence shown here is derived from an EMBL/GenBank/DDBJ whole genome shotgun (WGS) entry which is preliminary data.</text>
</comment>
<gene>
    <name evidence="1" type="ORF">FHU38_003822</name>
</gene>
<name>A0A7X5ZS26_9PSEU</name>
<accession>A0A7X5ZS26</accession>
<evidence type="ECO:0000313" key="2">
    <source>
        <dbReference type="Proteomes" id="UP000545493"/>
    </source>
</evidence>
<organism evidence="1 2">
    <name type="scientific">Saccharomonospora amisosensis</name>
    <dbReference type="NCBI Taxonomy" id="1128677"/>
    <lineage>
        <taxon>Bacteria</taxon>
        <taxon>Bacillati</taxon>
        <taxon>Actinomycetota</taxon>
        <taxon>Actinomycetes</taxon>
        <taxon>Pseudonocardiales</taxon>
        <taxon>Pseudonocardiaceae</taxon>
        <taxon>Saccharomonospora</taxon>
    </lineage>
</organism>
<reference evidence="1 2" key="1">
    <citation type="submission" date="2020-03" db="EMBL/GenBank/DDBJ databases">
        <title>Sequencing the genomes of 1000 actinobacteria strains.</title>
        <authorList>
            <person name="Klenk H.-P."/>
        </authorList>
    </citation>
    <scope>NUCLEOTIDE SEQUENCE [LARGE SCALE GENOMIC DNA]</scope>
    <source>
        <strain evidence="1 2">DSM 45685</strain>
    </source>
</reference>
<dbReference type="EMBL" id="JAAOYM010000001">
    <property type="protein sequence ID" value="NIJ13478.1"/>
    <property type="molecule type" value="Genomic_DNA"/>
</dbReference>
<proteinExistence type="predicted"/>
<dbReference type="AlphaFoldDB" id="A0A7X5ZS26"/>
<keyword evidence="2" id="KW-1185">Reference proteome</keyword>
<dbReference type="Proteomes" id="UP000545493">
    <property type="component" value="Unassembled WGS sequence"/>
</dbReference>
<sequence>MPELDDGRRGVRVPLSGQLTGAVDGVVLRERIRGAAPFQFTGWPGLTLGFGILSLRI</sequence>